<organism evidence="1 2">
    <name type="scientific">Halobacterium litoreum</name>
    <dbReference type="NCBI Taxonomy" id="2039234"/>
    <lineage>
        <taxon>Archaea</taxon>
        <taxon>Methanobacteriati</taxon>
        <taxon>Methanobacteriota</taxon>
        <taxon>Stenosarchaea group</taxon>
        <taxon>Halobacteria</taxon>
        <taxon>Halobacteriales</taxon>
        <taxon>Halobacteriaceae</taxon>
        <taxon>Halobacterium</taxon>
    </lineage>
</organism>
<reference evidence="1 2" key="1">
    <citation type="journal article" date="2019" name="Int. J. Syst. Evol. Microbiol.">
        <title>The Global Catalogue of Microorganisms (GCM) 10K type strain sequencing project: providing services to taxonomists for standard genome sequencing and annotation.</title>
        <authorList>
            <consortium name="The Broad Institute Genomics Platform"/>
            <consortium name="The Broad Institute Genome Sequencing Center for Infectious Disease"/>
            <person name="Wu L."/>
            <person name="Ma J."/>
        </authorList>
    </citation>
    <scope>NUCLEOTIDE SEQUENCE [LARGE SCALE GENOMIC DNA]</scope>
    <source>
        <strain evidence="1 2">CGMCC 1.12562</strain>
    </source>
</reference>
<proteinExistence type="predicted"/>
<dbReference type="AlphaFoldDB" id="A0ABD5NCX1"/>
<comment type="caution">
    <text evidence="1">The sequence shown here is derived from an EMBL/GenBank/DDBJ whole genome shotgun (WGS) entry which is preliminary data.</text>
</comment>
<dbReference type="EMBL" id="JBHRWN010000002">
    <property type="protein sequence ID" value="MFC3476962.1"/>
    <property type="molecule type" value="Genomic_DNA"/>
</dbReference>
<dbReference type="Proteomes" id="UP001595660">
    <property type="component" value="Unassembled WGS sequence"/>
</dbReference>
<protein>
    <submittedName>
        <fullName evidence="1">Uncharacterized protein</fullName>
    </submittedName>
</protein>
<keyword evidence="2" id="KW-1185">Reference proteome</keyword>
<dbReference type="RefSeq" id="WP_232571901.1">
    <property type="nucleotide sequence ID" value="NZ_CP089466.1"/>
</dbReference>
<evidence type="ECO:0000313" key="2">
    <source>
        <dbReference type="Proteomes" id="UP001595660"/>
    </source>
</evidence>
<sequence length="139" mass="15428">MALGLLIPIASFALGLVSSTVVWFYFEPLSEVKNVISQTDADLQYYARVITSPGPENHGQAKLDEASEALRTDAAQLRAASNQVPKYRVARYVAGLPSRDSIDIAARKLMGLSNTVYADDHERNTEWKEEIEDKLELSE</sequence>
<dbReference type="GeneID" id="69117117"/>
<accession>A0ABD5NCX1</accession>
<name>A0ABD5NCX1_9EURY</name>
<gene>
    <name evidence="1" type="ORF">ACFOKC_04415</name>
</gene>
<evidence type="ECO:0000313" key="1">
    <source>
        <dbReference type="EMBL" id="MFC3476962.1"/>
    </source>
</evidence>